<comment type="caution">
    <text evidence="2">The sequence shown here is derived from an EMBL/GenBank/DDBJ whole genome shotgun (WGS) entry which is preliminary data.</text>
</comment>
<name>A0AAW2JIG9_9LAMI</name>
<proteinExistence type="predicted"/>
<accession>A0AAW2JIG9</accession>
<dbReference type="SUPFAM" id="SSF56672">
    <property type="entry name" value="DNA/RNA polymerases"/>
    <property type="match status" value="1"/>
</dbReference>
<dbReference type="Gene3D" id="3.30.70.270">
    <property type="match status" value="1"/>
</dbReference>
<dbReference type="PANTHER" id="PTHR24559:SF431">
    <property type="entry name" value="RNA-DIRECTED DNA POLYMERASE HOMOLOG"/>
    <property type="match status" value="1"/>
</dbReference>
<feature type="domain" description="Reverse transcriptase" evidence="1">
    <location>
        <begin position="1"/>
        <end position="79"/>
    </location>
</feature>
<dbReference type="InterPro" id="IPR043502">
    <property type="entry name" value="DNA/RNA_pol_sf"/>
</dbReference>
<organism evidence="2">
    <name type="scientific">Sesamum angustifolium</name>
    <dbReference type="NCBI Taxonomy" id="2727405"/>
    <lineage>
        <taxon>Eukaryota</taxon>
        <taxon>Viridiplantae</taxon>
        <taxon>Streptophyta</taxon>
        <taxon>Embryophyta</taxon>
        <taxon>Tracheophyta</taxon>
        <taxon>Spermatophyta</taxon>
        <taxon>Magnoliopsida</taxon>
        <taxon>eudicotyledons</taxon>
        <taxon>Gunneridae</taxon>
        <taxon>Pentapetalae</taxon>
        <taxon>asterids</taxon>
        <taxon>lamiids</taxon>
        <taxon>Lamiales</taxon>
        <taxon>Pedaliaceae</taxon>
        <taxon>Sesamum</taxon>
    </lineage>
</organism>
<sequence>MPFGLKNAGATYQRLVNKMFKDLIESIMEMCVDDMLVISEKQHLKHLENEFAIMLTYGMKLSPMKCMFGVRGGKCLGYMVSEKGIEANLKKIEAIMQLGLPRMVKDV</sequence>
<dbReference type="PANTHER" id="PTHR24559">
    <property type="entry name" value="TRANSPOSON TY3-I GAG-POL POLYPROTEIN"/>
    <property type="match status" value="1"/>
</dbReference>
<gene>
    <name evidence="2" type="ORF">Sangu_2519300</name>
</gene>
<dbReference type="Pfam" id="PF00078">
    <property type="entry name" value="RVT_1"/>
    <property type="match status" value="1"/>
</dbReference>
<dbReference type="InterPro" id="IPR043128">
    <property type="entry name" value="Rev_trsase/Diguanyl_cyclase"/>
</dbReference>
<dbReference type="EMBL" id="JACGWK010000888">
    <property type="protein sequence ID" value="KAL0294255.1"/>
    <property type="molecule type" value="Genomic_DNA"/>
</dbReference>
<protein>
    <submittedName>
        <fullName evidence="2">Retrovirus-related Pol polyprotein from transposon.6</fullName>
    </submittedName>
</protein>
<reference evidence="2" key="1">
    <citation type="submission" date="2020-06" db="EMBL/GenBank/DDBJ databases">
        <authorList>
            <person name="Li T."/>
            <person name="Hu X."/>
            <person name="Zhang T."/>
            <person name="Song X."/>
            <person name="Zhang H."/>
            <person name="Dai N."/>
            <person name="Sheng W."/>
            <person name="Hou X."/>
            <person name="Wei L."/>
        </authorList>
    </citation>
    <scope>NUCLEOTIDE SEQUENCE</scope>
    <source>
        <strain evidence="2">G01</strain>
        <tissue evidence="2">Leaf</tissue>
    </source>
</reference>
<evidence type="ECO:0000313" key="2">
    <source>
        <dbReference type="EMBL" id="KAL0294255.1"/>
    </source>
</evidence>
<dbReference type="AlphaFoldDB" id="A0AAW2JIG9"/>
<dbReference type="InterPro" id="IPR053134">
    <property type="entry name" value="RNA-dir_DNA_polymerase"/>
</dbReference>
<evidence type="ECO:0000259" key="1">
    <source>
        <dbReference type="Pfam" id="PF00078"/>
    </source>
</evidence>
<dbReference type="InterPro" id="IPR000477">
    <property type="entry name" value="RT_dom"/>
</dbReference>
<reference evidence="2" key="2">
    <citation type="journal article" date="2024" name="Plant">
        <title>Genomic evolution and insights into agronomic trait innovations of Sesamum species.</title>
        <authorList>
            <person name="Miao H."/>
            <person name="Wang L."/>
            <person name="Qu L."/>
            <person name="Liu H."/>
            <person name="Sun Y."/>
            <person name="Le M."/>
            <person name="Wang Q."/>
            <person name="Wei S."/>
            <person name="Zheng Y."/>
            <person name="Lin W."/>
            <person name="Duan Y."/>
            <person name="Cao H."/>
            <person name="Xiong S."/>
            <person name="Wang X."/>
            <person name="Wei L."/>
            <person name="Li C."/>
            <person name="Ma Q."/>
            <person name="Ju M."/>
            <person name="Zhao R."/>
            <person name="Li G."/>
            <person name="Mu C."/>
            <person name="Tian Q."/>
            <person name="Mei H."/>
            <person name="Zhang T."/>
            <person name="Gao T."/>
            <person name="Zhang H."/>
        </authorList>
    </citation>
    <scope>NUCLEOTIDE SEQUENCE</scope>
    <source>
        <strain evidence="2">G01</strain>
    </source>
</reference>